<name>A0A4S8MRK9_DENBC</name>
<dbReference type="EMBL" id="ML179047">
    <property type="protein sequence ID" value="THV05727.1"/>
    <property type="molecule type" value="Genomic_DNA"/>
</dbReference>
<organism evidence="1 2">
    <name type="scientific">Dendrothele bispora (strain CBS 962.96)</name>
    <dbReference type="NCBI Taxonomy" id="1314807"/>
    <lineage>
        <taxon>Eukaryota</taxon>
        <taxon>Fungi</taxon>
        <taxon>Dikarya</taxon>
        <taxon>Basidiomycota</taxon>
        <taxon>Agaricomycotina</taxon>
        <taxon>Agaricomycetes</taxon>
        <taxon>Agaricomycetidae</taxon>
        <taxon>Agaricales</taxon>
        <taxon>Agaricales incertae sedis</taxon>
        <taxon>Dendrothele</taxon>
    </lineage>
</organism>
<evidence type="ECO:0000313" key="1">
    <source>
        <dbReference type="EMBL" id="THV05727.1"/>
    </source>
</evidence>
<proteinExistence type="predicted"/>
<keyword evidence="2" id="KW-1185">Reference proteome</keyword>
<protein>
    <submittedName>
        <fullName evidence="1">Uncharacterized protein</fullName>
    </submittedName>
</protein>
<sequence length="149" mass="16838">MATFIYDVVGAGLPSRGLMHRPRLSGGSFCCASRQLPSRRLVKKMYFHEVSPCPRVNIIEALITLETSWHVGLRNLSSTCQQVLVIDILRATHTLWTAISCKAYLQNGEKKESLTTIPPTQSDGHPRKWDKLKARKPEAGTYMLHHVKR</sequence>
<reference evidence="1 2" key="1">
    <citation type="journal article" date="2019" name="Nat. Ecol. Evol.">
        <title>Megaphylogeny resolves global patterns of mushroom evolution.</title>
        <authorList>
            <person name="Varga T."/>
            <person name="Krizsan K."/>
            <person name="Foldi C."/>
            <person name="Dima B."/>
            <person name="Sanchez-Garcia M."/>
            <person name="Sanchez-Ramirez S."/>
            <person name="Szollosi G.J."/>
            <person name="Szarkandi J.G."/>
            <person name="Papp V."/>
            <person name="Albert L."/>
            <person name="Andreopoulos W."/>
            <person name="Angelini C."/>
            <person name="Antonin V."/>
            <person name="Barry K.W."/>
            <person name="Bougher N.L."/>
            <person name="Buchanan P."/>
            <person name="Buyck B."/>
            <person name="Bense V."/>
            <person name="Catcheside P."/>
            <person name="Chovatia M."/>
            <person name="Cooper J."/>
            <person name="Damon W."/>
            <person name="Desjardin D."/>
            <person name="Finy P."/>
            <person name="Geml J."/>
            <person name="Haridas S."/>
            <person name="Hughes K."/>
            <person name="Justo A."/>
            <person name="Karasinski D."/>
            <person name="Kautmanova I."/>
            <person name="Kiss B."/>
            <person name="Kocsube S."/>
            <person name="Kotiranta H."/>
            <person name="LaButti K.M."/>
            <person name="Lechner B.E."/>
            <person name="Liimatainen K."/>
            <person name="Lipzen A."/>
            <person name="Lukacs Z."/>
            <person name="Mihaltcheva S."/>
            <person name="Morgado L.N."/>
            <person name="Niskanen T."/>
            <person name="Noordeloos M.E."/>
            <person name="Ohm R.A."/>
            <person name="Ortiz-Santana B."/>
            <person name="Ovrebo C."/>
            <person name="Racz N."/>
            <person name="Riley R."/>
            <person name="Savchenko A."/>
            <person name="Shiryaev A."/>
            <person name="Soop K."/>
            <person name="Spirin V."/>
            <person name="Szebenyi C."/>
            <person name="Tomsovsky M."/>
            <person name="Tulloss R.E."/>
            <person name="Uehling J."/>
            <person name="Grigoriev I.V."/>
            <person name="Vagvolgyi C."/>
            <person name="Papp T."/>
            <person name="Martin F.M."/>
            <person name="Miettinen O."/>
            <person name="Hibbett D.S."/>
            <person name="Nagy L.G."/>
        </authorList>
    </citation>
    <scope>NUCLEOTIDE SEQUENCE [LARGE SCALE GENOMIC DNA]</scope>
    <source>
        <strain evidence="1 2">CBS 962.96</strain>
    </source>
</reference>
<evidence type="ECO:0000313" key="2">
    <source>
        <dbReference type="Proteomes" id="UP000297245"/>
    </source>
</evidence>
<dbReference type="Proteomes" id="UP000297245">
    <property type="component" value="Unassembled WGS sequence"/>
</dbReference>
<accession>A0A4S8MRK9</accession>
<gene>
    <name evidence="1" type="ORF">K435DRAFT_76583</name>
</gene>
<dbReference type="AlphaFoldDB" id="A0A4S8MRK9"/>